<name>A0A3K3IKP4_ECOLX</name>
<comment type="caution">
    <text evidence="1">The sequence shown here is derived from an EMBL/GenBank/DDBJ whole genome shotgun (WGS) entry which is preliminary data.</text>
</comment>
<dbReference type="AlphaFoldDB" id="A0A3K3IKP4"/>
<gene>
    <name evidence="1" type="ORF">F7N46_06810</name>
</gene>
<sequence>MRDERFILLEQKFSEAPKNEIDALLHIANMLKVATFLIVSNLEHETALDILNSAVDYSEYIAEDKYRQLPDLLAHKYKEEPHTGK</sequence>
<organism evidence="1 2">
    <name type="scientific">Escherichia coli</name>
    <dbReference type="NCBI Taxonomy" id="562"/>
    <lineage>
        <taxon>Bacteria</taxon>
        <taxon>Pseudomonadati</taxon>
        <taxon>Pseudomonadota</taxon>
        <taxon>Gammaproteobacteria</taxon>
        <taxon>Enterobacterales</taxon>
        <taxon>Enterobacteriaceae</taxon>
        <taxon>Escherichia</taxon>
    </lineage>
</organism>
<evidence type="ECO:0000313" key="2">
    <source>
        <dbReference type="Proteomes" id="UP000533482"/>
    </source>
</evidence>
<reference evidence="1 2" key="1">
    <citation type="submission" date="2019-09" db="EMBL/GenBank/DDBJ databases">
        <authorList>
            <consortium name="NARMS: The National Antimicrobial Resistance Monitoring System"/>
        </authorList>
    </citation>
    <scope>NUCLEOTIDE SEQUENCE [LARGE SCALE GENOMIC DNA]</scope>
    <source>
        <strain evidence="1 2">FSIS11923834</strain>
    </source>
</reference>
<accession>A0A3K3IKP4</accession>
<dbReference type="EMBL" id="AASOHJ010000006">
    <property type="protein sequence ID" value="EFE8672851.1"/>
    <property type="molecule type" value="Genomic_DNA"/>
</dbReference>
<proteinExistence type="predicted"/>
<dbReference type="Proteomes" id="UP000533482">
    <property type="component" value="Unassembled WGS sequence"/>
</dbReference>
<protein>
    <submittedName>
        <fullName evidence="1">Uncharacterized protein</fullName>
    </submittedName>
</protein>
<evidence type="ECO:0000313" key="1">
    <source>
        <dbReference type="EMBL" id="EFE8672851.1"/>
    </source>
</evidence>
<dbReference type="RefSeq" id="WP_001336359.1">
    <property type="nucleotide sequence ID" value="NZ_BFLD01000023.1"/>
</dbReference>